<dbReference type="SMART" id="SM00382">
    <property type="entry name" value="AAA"/>
    <property type="match status" value="1"/>
</dbReference>
<evidence type="ECO:0000313" key="7">
    <source>
        <dbReference type="Proteomes" id="UP000178187"/>
    </source>
</evidence>
<comment type="similarity">
    <text evidence="1">Belongs to the ABC transporter superfamily.</text>
</comment>
<reference evidence="6 7" key="1">
    <citation type="journal article" date="2016" name="Nat. Commun.">
        <title>Thousands of microbial genomes shed light on interconnected biogeochemical processes in an aquifer system.</title>
        <authorList>
            <person name="Anantharaman K."/>
            <person name="Brown C.T."/>
            <person name="Hug L.A."/>
            <person name="Sharon I."/>
            <person name="Castelle C.J."/>
            <person name="Probst A.J."/>
            <person name="Thomas B.C."/>
            <person name="Singh A."/>
            <person name="Wilkins M.J."/>
            <person name="Karaoz U."/>
            <person name="Brodie E.L."/>
            <person name="Williams K.H."/>
            <person name="Hubbard S.S."/>
            <person name="Banfield J.F."/>
        </authorList>
    </citation>
    <scope>NUCLEOTIDE SEQUENCE [LARGE SCALE GENOMIC DNA]</scope>
</reference>
<evidence type="ECO:0000259" key="5">
    <source>
        <dbReference type="PROSITE" id="PS50893"/>
    </source>
</evidence>
<dbReference type="SUPFAM" id="SSF52540">
    <property type="entry name" value="P-loop containing nucleoside triphosphate hydrolases"/>
    <property type="match status" value="1"/>
</dbReference>
<keyword evidence="2" id="KW-0813">Transport</keyword>
<dbReference type="AlphaFoldDB" id="A0A1G1KRG7"/>
<evidence type="ECO:0000256" key="2">
    <source>
        <dbReference type="ARBA" id="ARBA00022448"/>
    </source>
</evidence>
<dbReference type="Gene3D" id="3.40.50.300">
    <property type="entry name" value="P-loop containing nucleotide triphosphate hydrolases"/>
    <property type="match status" value="1"/>
</dbReference>
<dbReference type="GO" id="GO:0016020">
    <property type="term" value="C:membrane"/>
    <property type="evidence" value="ECO:0007669"/>
    <property type="project" value="InterPro"/>
</dbReference>
<keyword evidence="4" id="KW-0067">ATP-binding</keyword>
<dbReference type="GO" id="GO:0005524">
    <property type="term" value="F:ATP binding"/>
    <property type="evidence" value="ECO:0007669"/>
    <property type="project" value="UniProtKB-KW"/>
</dbReference>
<comment type="caution">
    <text evidence="6">The sequence shown here is derived from an EMBL/GenBank/DDBJ whole genome shotgun (WGS) entry which is preliminary data.</text>
</comment>
<protein>
    <recommendedName>
        <fullName evidence="5">ABC transporter domain-containing protein</fullName>
    </recommendedName>
</protein>
<dbReference type="InterPro" id="IPR050683">
    <property type="entry name" value="Bact_Polysacc_Export_ATP-bd"/>
</dbReference>
<dbReference type="PROSITE" id="PS50893">
    <property type="entry name" value="ABC_TRANSPORTER_2"/>
    <property type="match status" value="1"/>
</dbReference>
<evidence type="ECO:0000313" key="6">
    <source>
        <dbReference type="EMBL" id="OGW95415.1"/>
    </source>
</evidence>
<dbReference type="GO" id="GO:0140359">
    <property type="term" value="F:ABC-type transporter activity"/>
    <property type="evidence" value="ECO:0007669"/>
    <property type="project" value="InterPro"/>
</dbReference>
<feature type="domain" description="ABC transporter" evidence="5">
    <location>
        <begin position="4"/>
        <end position="232"/>
    </location>
</feature>
<keyword evidence="3" id="KW-0547">Nucleotide-binding</keyword>
<gene>
    <name evidence="6" type="ORF">A3G33_10580</name>
</gene>
<name>A0A1G1KRG7_9BACT</name>
<dbReference type="InterPro" id="IPR015860">
    <property type="entry name" value="ABC_transpr_TagH-like"/>
</dbReference>
<evidence type="ECO:0000256" key="4">
    <source>
        <dbReference type="ARBA" id="ARBA00022840"/>
    </source>
</evidence>
<dbReference type="Pfam" id="PF00005">
    <property type="entry name" value="ABC_tran"/>
    <property type="match status" value="1"/>
</dbReference>
<dbReference type="Proteomes" id="UP000178187">
    <property type="component" value="Unassembled WGS sequence"/>
</dbReference>
<dbReference type="PANTHER" id="PTHR46743:SF2">
    <property type="entry name" value="TEICHOIC ACIDS EXPORT ATP-BINDING PROTEIN TAGH"/>
    <property type="match status" value="1"/>
</dbReference>
<dbReference type="CDD" id="cd03220">
    <property type="entry name" value="ABC_KpsT_Wzt"/>
    <property type="match status" value="1"/>
</dbReference>
<evidence type="ECO:0000256" key="3">
    <source>
        <dbReference type="ARBA" id="ARBA00022741"/>
    </source>
</evidence>
<dbReference type="InterPro" id="IPR027417">
    <property type="entry name" value="P-loop_NTPase"/>
</dbReference>
<dbReference type="InterPro" id="IPR003439">
    <property type="entry name" value="ABC_transporter-like_ATP-bd"/>
</dbReference>
<dbReference type="InterPro" id="IPR003593">
    <property type="entry name" value="AAA+_ATPase"/>
</dbReference>
<evidence type="ECO:0000256" key="1">
    <source>
        <dbReference type="ARBA" id="ARBA00005417"/>
    </source>
</evidence>
<dbReference type="PANTHER" id="PTHR46743">
    <property type="entry name" value="TEICHOIC ACIDS EXPORT ATP-BINDING PROTEIN TAGH"/>
    <property type="match status" value="1"/>
</dbReference>
<dbReference type="EMBL" id="MHFR01000063">
    <property type="protein sequence ID" value="OGW95415.1"/>
    <property type="molecule type" value="Genomic_DNA"/>
</dbReference>
<proteinExistence type="inferred from homology"/>
<accession>A0A1G1KRG7</accession>
<dbReference type="GO" id="GO:0016887">
    <property type="term" value="F:ATP hydrolysis activity"/>
    <property type="evidence" value="ECO:0007669"/>
    <property type="project" value="InterPro"/>
</dbReference>
<sequence length="232" mass="26281">MNAIQFIDVFKEYHKKEYFFSRKDLFWALNNVSLTIPKGETVGIIGQNGSGKTTLLKLIAEITYATRGTVSVEGRVVPLISMKGCLDPFLNAKENISLLLSFFDIRNRDKKLLTPEIIRFSGLGNFLEMPARNYSRGMWSRLSFSIAAHIPCDIILIDEVLATEDLAFQRESLKKIEEFKKHGKTVLFASHSMEDITRISDRVLWLNRGNVQAFGLPNAVIADYKKSVSCLI</sequence>
<organism evidence="6 7">
    <name type="scientific">Candidatus Danuiimicrobium aquiferis</name>
    <dbReference type="NCBI Taxonomy" id="1801832"/>
    <lineage>
        <taxon>Bacteria</taxon>
        <taxon>Pseudomonadati</taxon>
        <taxon>Candidatus Omnitrophota</taxon>
        <taxon>Candidatus Danuiimicrobium</taxon>
    </lineage>
</organism>